<name>A0A554LR06_9BACT</name>
<dbReference type="Proteomes" id="UP000316495">
    <property type="component" value="Unassembled WGS sequence"/>
</dbReference>
<gene>
    <name evidence="1" type="ORF">Athens101428_25</name>
</gene>
<dbReference type="AlphaFoldDB" id="A0A554LR06"/>
<accession>A0A554LR06</accession>
<proteinExistence type="predicted"/>
<sequence length="54" mass="6417">MTKKRANLITNADNELIEVNSFLHTDEEHKDWYKPNVMGKQLGKPKYDLRETKK</sequence>
<evidence type="ECO:0000313" key="2">
    <source>
        <dbReference type="Proteomes" id="UP000316495"/>
    </source>
</evidence>
<evidence type="ECO:0000313" key="1">
    <source>
        <dbReference type="EMBL" id="TSC95297.1"/>
    </source>
</evidence>
<organism evidence="1 2">
    <name type="scientific">Candidatus Berkelbacteria bacterium Athens1014_28</name>
    <dbReference type="NCBI Taxonomy" id="2017145"/>
    <lineage>
        <taxon>Bacteria</taxon>
        <taxon>Candidatus Berkelbacteria</taxon>
    </lineage>
</organism>
<comment type="caution">
    <text evidence="1">The sequence shown here is derived from an EMBL/GenBank/DDBJ whole genome shotgun (WGS) entry which is preliminary data.</text>
</comment>
<reference evidence="1 2" key="1">
    <citation type="submission" date="2017-07" db="EMBL/GenBank/DDBJ databases">
        <title>Mechanisms for carbon and nitrogen cycling indicate functional differentiation within the Candidate Phyla Radiation.</title>
        <authorList>
            <person name="Danczak R.E."/>
            <person name="Johnston M.D."/>
            <person name="Kenah C."/>
            <person name="Slattery M."/>
            <person name="Wrighton K.C."/>
            <person name="Wilkins M.J."/>
        </authorList>
    </citation>
    <scope>NUCLEOTIDE SEQUENCE [LARGE SCALE GENOMIC DNA]</scope>
    <source>
        <strain evidence="1">Athens1014_28</strain>
    </source>
</reference>
<dbReference type="EMBL" id="VMGN01000001">
    <property type="protein sequence ID" value="TSC95297.1"/>
    <property type="molecule type" value="Genomic_DNA"/>
</dbReference>
<protein>
    <submittedName>
        <fullName evidence="1">Uncharacterized protein</fullName>
    </submittedName>
</protein>